<dbReference type="RefSeq" id="WP_058280627.1">
    <property type="nucleotide sequence ID" value="NZ_CYUD01000002.1"/>
</dbReference>
<proteinExistence type="predicted"/>
<organism evidence="3 4">
    <name type="scientific">Ruegeria denitrificans</name>
    <dbReference type="NCBI Taxonomy" id="1715692"/>
    <lineage>
        <taxon>Bacteria</taxon>
        <taxon>Pseudomonadati</taxon>
        <taxon>Pseudomonadota</taxon>
        <taxon>Alphaproteobacteria</taxon>
        <taxon>Rhodobacterales</taxon>
        <taxon>Roseobacteraceae</taxon>
        <taxon>Ruegeria</taxon>
    </lineage>
</organism>
<keyword evidence="2" id="KW-0812">Transmembrane</keyword>
<keyword evidence="4" id="KW-1185">Reference proteome</keyword>
<keyword evidence="2" id="KW-0472">Membrane</keyword>
<sequence>MAHTASAPRGVVVRPVLLIIIALTGILGFSLGQNWPPAASTTTEAAIPSEDWHGNVRRSTWSD</sequence>
<protein>
    <submittedName>
        <fullName evidence="3">Uncharacterized protein</fullName>
    </submittedName>
</protein>
<evidence type="ECO:0000256" key="1">
    <source>
        <dbReference type="SAM" id="MobiDB-lite"/>
    </source>
</evidence>
<feature type="transmembrane region" description="Helical" evidence="2">
    <location>
        <begin position="12"/>
        <end position="31"/>
    </location>
</feature>
<dbReference type="EMBL" id="CYUD01000002">
    <property type="protein sequence ID" value="CUJ89392.1"/>
    <property type="molecule type" value="Genomic_DNA"/>
</dbReference>
<feature type="region of interest" description="Disordered" evidence="1">
    <location>
        <begin position="40"/>
        <end position="63"/>
    </location>
</feature>
<dbReference type="AlphaFoldDB" id="A0A0N7M8P0"/>
<evidence type="ECO:0000256" key="2">
    <source>
        <dbReference type="SAM" id="Phobius"/>
    </source>
</evidence>
<name>A0A0N7M8P0_9RHOB</name>
<reference evidence="4" key="1">
    <citation type="submission" date="2015-09" db="EMBL/GenBank/DDBJ databases">
        <authorList>
            <person name="Rodrigo-Torres L."/>
            <person name="Arahal D.R."/>
        </authorList>
    </citation>
    <scope>NUCLEOTIDE SEQUENCE [LARGE SCALE GENOMIC DNA]</scope>
    <source>
        <strain evidence="4">CECT 5091</strain>
    </source>
</reference>
<evidence type="ECO:0000313" key="3">
    <source>
        <dbReference type="EMBL" id="CUJ89392.1"/>
    </source>
</evidence>
<gene>
    <name evidence="3" type="ORF">RUE5091_00865</name>
</gene>
<evidence type="ECO:0000313" key="4">
    <source>
        <dbReference type="Proteomes" id="UP000051260"/>
    </source>
</evidence>
<keyword evidence="2" id="KW-1133">Transmembrane helix</keyword>
<dbReference type="Proteomes" id="UP000051260">
    <property type="component" value="Unassembled WGS sequence"/>
</dbReference>
<accession>A0A0N7M8P0</accession>
<dbReference type="OrthoDB" id="7709208at2"/>